<organism evidence="1 2">
    <name type="scientific">Stephania yunnanensis</name>
    <dbReference type="NCBI Taxonomy" id="152371"/>
    <lineage>
        <taxon>Eukaryota</taxon>
        <taxon>Viridiplantae</taxon>
        <taxon>Streptophyta</taxon>
        <taxon>Embryophyta</taxon>
        <taxon>Tracheophyta</taxon>
        <taxon>Spermatophyta</taxon>
        <taxon>Magnoliopsida</taxon>
        <taxon>Ranunculales</taxon>
        <taxon>Menispermaceae</taxon>
        <taxon>Menispermoideae</taxon>
        <taxon>Cissampelideae</taxon>
        <taxon>Stephania</taxon>
    </lineage>
</organism>
<dbReference type="AlphaFoldDB" id="A0AAP0F9Q2"/>
<reference evidence="1 2" key="1">
    <citation type="submission" date="2024-01" db="EMBL/GenBank/DDBJ databases">
        <title>Genome assemblies of Stephania.</title>
        <authorList>
            <person name="Yang L."/>
        </authorList>
    </citation>
    <scope>NUCLEOTIDE SEQUENCE [LARGE SCALE GENOMIC DNA]</scope>
    <source>
        <strain evidence="1">YNDBR</strain>
        <tissue evidence="1">Leaf</tissue>
    </source>
</reference>
<accession>A0AAP0F9Q2</accession>
<evidence type="ECO:0000313" key="1">
    <source>
        <dbReference type="EMBL" id="KAK9107351.1"/>
    </source>
</evidence>
<comment type="caution">
    <text evidence="1">The sequence shown here is derived from an EMBL/GenBank/DDBJ whole genome shotgun (WGS) entry which is preliminary data.</text>
</comment>
<evidence type="ECO:0000313" key="2">
    <source>
        <dbReference type="Proteomes" id="UP001420932"/>
    </source>
</evidence>
<keyword evidence="2" id="KW-1185">Reference proteome</keyword>
<protein>
    <submittedName>
        <fullName evidence="1">Uncharacterized protein</fullName>
    </submittedName>
</protein>
<proteinExistence type="predicted"/>
<name>A0AAP0F9Q2_9MAGN</name>
<gene>
    <name evidence="1" type="ORF">Syun_023362</name>
</gene>
<sequence length="77" mass="8943">MELHFVMTDSSGMREMGRMVKAFQGVGRLGIESYYEQRCGVRISRHERNILESYSQLLELKGRFDCCYGVGHTLDYT</sequence>
<dbReference type="Proteomes" id="UP001420932">
    <property type="component" value="Unassembled WGS sequence"/>
</dbReference>
<dbReference type="EMBL" id="JBBNAF010000010">
    <property type="protein sequence ID" value="KAK9107351.1"/>
    <property type="molecule type" value="Genomic_DNA"/>
</dbReference>